<dbReference type="Proteomes" id="UP000182567">
    <property type="component" value="Chromosome"/>
</dbReference>
<protein>
    <submittedName>
        <fullName evidence="1">Uncharacterized protein</fullName>
    </submittedName>
</protein>
<dbReference type="OrthoDB" id="583051at2"/>
<evidence type="ECO:0000313" key="2">
    <source>
        <dbReference type="Proteomes" id="UP000182567"/>
    </source>
</evidence>
<proteinExistence type="predicted"/>
<evidence type="ECO:0000313" key="1">
    <source>
        <dbReference type="EMBL" id="APC14226.1"/>
    </source>
</evidence>
<dbReference type="RefSeq" id="WP_071550151.1">
    <property type="nucleotide sequence ID" value="NZ_CP017886.1"/>
</dbReference>
<dbReference type="EMBL" id="CP017886">
    <property type="protein sequence ID" value="APC14226.1"/>
    <property type="molecule type" value="Genomic_DNA"/>
</dbReference>
<sequence length="344" mass="38373">MSFTKAHQAAMAQQRNRGRCLHHENGARCDAIISAHSIQKGGQLSLIEEQGHVYRLSADLTTLRATGGKPQLKKAGIKKVSTFRGMCKHHDNRLFAPIDDRPLTFDHEQVALYAYRSVCREYFVKENAARSLAAIIDHPDLPEANRQLLQDAAQGQAFGFQHLHWHKVIYDAALAQRNFAEFRFIVFWSSSPCSIQATGLLFPDYDFLGRKIQDLGPEAEALDLLTFFTAPTDQGWAYVLAWHESSDQTCQLVRQSLQEGFRCGAKLEDMLLRISLACENHAVRISWWNGLNPSAQSAGLAALAVGADPRVGVPSDYLARGCEGLADWTFDSVQDGSSDLHTYR</sequence>
<reference evidence="2" key="1">
    <citation type="submission" date="2016-10" db="EMBL/GenBank/DDBJ databases">
        <title>Pseudomonas frederiksbergensis ERGS4:02 complete genome.</title>
        <authorList>
            <person name="Kumar R."/>
            <person name="Acharya V."/>
            <person name="Singh D."/>
        </authorList>
    </citation>
    <scope>NUCLEOTIDE SEQUENCE [LARGE SCALE GENOMIC DNA]</scope>
    <source>
        <strain evidence="2">ERGS4:02</strain>
    </source>
</reference>
<accession>A0A1J0EDQ1</accession>
<gene>
    <name evidence="1" type="ORF">BLL42_00130</name>
</gene>
<dbReference type="GeneID" id="46906606"/>
<name>A0A1J0EDQ1_9PSED</name>
<organism evidence="1 2">
    <name type="scientific">Pseudomonas frederiksbergensis</name>
    <dbReference type="NCBI Taxonomy" id="104087"/>
    <lineage>
        <taxon>Bacteria</taxon>
        <taxon>Pseudomonadati</taxon>
        <taxon>Pseudomonadota</taxon>
        <taxon>Gammaproteobacteria</taxon>
        <taxon>Pseudomonadales</taxon>
        <taxon>Pseudomonadaceae</taxon>
        <taxon>Pseudomonas</taxon>
    </lineage>
</organism>
<dbReference type="AlphaFoldDB" id="A0A1J0EDQ1"/>